<sequence length="433" mass="47505">MFCRTLLTCFYPKGGYNINKNTSFKLLHKSNKCTTKSPLEGIRVLDLTRIVAGPYCTMVLGDLGAEVIKIEKPGTGDESRLWGPPFIGETKESCYFVCFNRNKKSVCVNIQTEKGRDIIYSLAKVSDVLVENYVPGKLDSLKLGYEHIKNIAPHLIYCSITGFGPDGPYSKRPGYDVIAASLGGLLHITGPRDGEPCKVGVALVDVATGLYAHGAILAALLKRLKTGQGQKIDCDLLSTQLSTLINIGSNYLNAGKEASRWGTAHQSIVPYQAFSTKDGYYTIGTGSDKQFVELCNLLGLDNLSKNPKFETNKTRVENRDELINILSQKLSSKTNDKWKEIFSQSSFPNGPVNNLTAVFNDPHVKYTDIVKTLDHPVAGKVKVVGPPVRYSDGGNEIRSAPPILGQHTADILRDILEYGEQEINDLKNSNIIS</sequence>
<dbReference type="GeneID" id="115891529"/>
<name>A0A6J2YX74_SITOR</name>
<evidence type="ECO:0000313" key="3">
    <source>
        <dbReference type="Proteomes" id="UP000504635"/>
    </source>
</evidence>
<comment type="similarity">
    <text evidence="1">Belongs to the CoA-transferase III family.</text>
</comment>
<dbReference type="Gene3D" id="3.30.1540.10">
    <property type="entry name" value="formyl-coa transferase, domain 3"/>
    <property type="match status" value="1"/>
</dbReference>
<evidence type="ECO:0000256" key="1">
    <source>
        <dbReference type="ARBA" id="ARBA00008383"/>
    </source>
</evidence>
<dbReference type="FunFam" id="3.40.50.10540:FF:000005">
    <property type="entry name" value="succinate--hydroxymethylglutarate CoA-transferase isoform X1"/>
    <property type="match status" value="1"/>
</dbReference>
<dbReference type="SUPFAM" id="SSF89796">
    <property type="entry name" value="CoA-transferase family III (CaiB/BaiF)"/>
    <property type="match status" value="1"/>
</dbReference>
<dbReference type="Pfam" id="PF02515">
    <property type="entry name" value="CoA_transf_3"/>
    <property type="match status" value="1"/>
</dbReference>
<protein>
    <submittedName>
        <fullName evidence="4">Succinate--hydroxymethylglutarate CoA-transferase</fullName>
    </submittedName>
</protein>
<evidence type="ECO:0000313" key="4">
    <source>
        <dbReference type="RefSeq" id="XP_030767872.1"/>
    </source>
</evidence>
<dbReference type="PANTHER" id="PTHR48207">
    <property type="entry name" value="SUCCINATE--HYDROXYMETHYLGLUTARATE COA-TRANSFERASE"/>
    <property type="match status" value="1"/>
</dbReference>
<dbReference type="InterPro" id="IPR003673">
    <property type="entry name" value="CoA-Trfase_fam_III"/>
</dbReference>
<dbReference type="GO" id="GO:0047369">
    <property type="term" value="F:succinate-hydroxymethylglutarate CoA-transferase activity"/>
    <property type="evidence" value="ECO:0007669"/>
    <property type="project" value="TreeGrafter"/>
</dbReference>
<keyword evidence="3" id="KW-1185">Reference proteome</keyword>
<dbReference type="Proteomes" id="UP000504635">
    <property type="component" value="Unplaced"/>
</dbReference>
<reference evidence="4" key="1">
    <citation type="submission" date="2025-08" db="UniProtKB">
        <authorList>
            <consortium name="RefSeq"/>
        </authorList>
    </citation>
    <scope>IDENTIFICATION</scope>
    <source>
        <tissue evidence="4">Gonads</tissue>
    </source>
</reference>
<evidence type="ECO:0000256" key="2">
    <source>
        <dbReference type="ARBA" id="ARBA00022679"/>
    </source>
</evidence>
<organism evidence="3 4">
    <name type="scientific">Sitophilus oryzae</name>
    <name type="common">Rice weevil</name>
    <name type="synonym">Curculio oryzae</name>
    <dbReference type="NCBI Taxonomy" id="7048"/>
    <lineage>
        <taxon>Eukaryota</taxon>
        <taxon>Metazoa</taxon>
        <taxon>Ecdysozoa</taxon>
        <taxon>Arthropoda</taxon>
        <taxon>Hexapoda</taxon>
        <taxon>Insecta</taxon>
        <taxon>Pterygota</taxon>
        <taxon>Neoptera</taxon>
        <taxon>Endopterygota</taxon>
        <taxon>Coleoptera</taxon>
        <taxon>Polyphaga</taxon>
        <taxon>Cucujiformia</taxon>
        <taxon>Curculionidae</taxon>
        <taxon>Dryophthorinae</taxon>
        <taxon>Sitophilus</taxon>
    </lineage>
</organism>
<dbReference type="GO" id="GO:0005739">
    <property type="term" value="C:mitochondrion"/>
    <property type="evidence" value="ECO:0007669"/>
    <property type="project" value="TreeGrafter"/>
</dbReference>
<keyword evidence="2" id="KW-0808">Transferase</keyword>
<dbReference type="InterPro" id="IPR044855">
    <property type="entry name" value="CoA-Trfase_III_dom3_sf"/>
</dbReference>
<dbReference type="RefSeq" id="XP_030767872.1">
    <property type="nucleotide sequence ID" value="XM_030912012.1"/>
</dbReference>
<dbReference type="KEGG" id="soy:115891529"/>
<gene>
    <name evidence="4" type="primary">LOC115891529</name>
</gene>
<dbReference type="InterPro" id="IPR023606">
    <property type="entry name" value="CoA-Trfase_III_dom_1_sf"/>
</dbReference>
<dbReference type="InParanoid" id="A0A6J2YX74"/>
<dbReference type="AlphaFoldDB" id="A0A6J2YX74"/>
<accession>A0A6J2YX74</accession>
<dbReference type="PANTHER" id="PTHR48207:SF3">
    <property type="entry name" value="SUCCINATE--HYDROXYMETHYLGLUTARATE COA-TRANSFERASE"/>
    <property type="match status" value="1"/>
</dbReference>
<dbReference type="InterPro" id="IPR050483">
    <property type="entry name" value="CoA-transferase_III_domain"/>
</dbReference>
<dbReference type="OrthoDB" id="5863171at2759"/>
<dbReference type="Gene3D" id="3.40.50.10540">
    <property type="entry name" value="Crotonobetainyl-coa:carnitine coa-transferase, domain 1"/>
    <property type="match status" value="1"/>
</dbReference>
<proteinExistence type="inferred from homology"/>
<dbReference type="FunCoup" id="A0A6J2YX74">
    <property type="interactions" value="12"/>
</dbReference>